<sequence>MELLNDSLDQRHRAYAQVMEGNDAMPVLRTRAPKKAWAIHPQWVPRNKMQGPRKPLVDLMQRMQPFIDAWDQALHNRVEEEASVVGSGFQPTRYPEFIPVSHPAQVQYEERHGVSGSSYSASQDFGYGAMPQEMDYSQIFTQPQAAPITQEIVEDEFIAAHAPQRREIRAAVRYSPADYDIPRASTSARKPKRARGGRQGRGGGQA</sequence>
<proteinExistence type="predicted"/>
<comment type="caution">
    <text evidence="2">The sequence shown here is derived from an EMBL/GenBank/DDBJ whole genome shotgun (WGS) entry which is preliminary data.</text>
</comment>
<dbReference type="AlphaFoldDB" id="A0A3L6Q878"/>
<organism evidence="2 3">
    <name type="scientific">Panicum miliaceum</name>
    <name type="common">Proso millet</name>
    <name type="synonym">Broomcorn millet</name>
    <dbReference type="NCBI Taxonomy" id="4540"/>
    <lineage>
        <taxon>Eukaryota</taxon>
        <taxon>Viridiplantae</taxon>
        <taxon>Streptophyta</taxon>
        <taxon>Embryophyta</taxon>
        <taxon>Tracheophyta</taxon>
        <taxon>Spermatophyta</taxon>
        <taxon>Magnoliopsida</taxon>
        <taxon>Liliopsida</taxon>
        <taxon>Poales</taxon>
        <taxon>Poaceae</taxon>
        <taxon>PACMAD clade</taxon>
        <taxon>Panicoideae</taxon>
        <taxon>Panicodae</taxon>
        <taxon>Paniceae</taxon>
        <taxon>Panicinae</taxon>
        <taxon>Panicum</taxon>
        <taxon>Panicum sect. Panicum</taxon>
    </lineage>
</organism>
<name>A0A3L6Q878_PANMI</name>
<feature type="region of interest" description="Disordered" evidence="1">
    <location>
        <begin position="173"/>
        <end position="206"/>
    </location>
</feature>
<dbReference type="EMBL" id="PQIB02000013">
    <property type="protein sequence ID" value="RLM74812.1"/>
    <property type="molecule type" value="Genomic_DNA"/>
</dbReference>
<accession>A0A3L6Q878</accession>
<evidence type="ECO:0000256" key="1">
    <source>
        <dbReference type="SAM" id="MobiDB-lite"/>
    </source>
</evidence>
<reference evidence="3" key="1">
    <citation type="journal article" date="2019" name="Nat. Commun.">
        <title>The genome of broomcorn millet.</title>
        <authorList>
            <person name="Zou C."/>
            <person name="Miki D."/>
            <person name="Li D."/>
            <person name="Tang Q."/>
            <person name="Xiao L."/>
            <person name="Rajput S."/>
            <person name="Deng P."/>
            <person name="Jia W."/>
            <person name="Huang R."/>
            <person name="Zhang M."/>
            <person name="Sun Y."/>
            <person name="Hu J."/>
            <person name="Fu X."/>
            <person name="Schnable P.S."/>
            <person name="Li F."/>
            <person name="Zhang H."/>
            <person name="Feng B."/>
            <person name="Zhu X."/>
            <person name="Liu R."/>
            <person name="Schnable J.C."/>
            <person name="Zhu J.-K."/>
            <person name="Zhang H."/>
        </authorList>
    </citation>
    <scope>NUCLEOTIDE SEQUENCE [LARGE SCALE GENOMIC DNA]</scope>
</reference>
<dbReference type="OrthoDB" id="10656473at2759"/>
<evidence type="ECO:0000313" key="3">
    <source>
        <dbReference type="Proteomes" id="UP000275267"/>
    </source>
</evidence>
<keyword evidence="3" id="KW-1185">Reference proteome</keyword>
<evidence type="ECO:0000313" key="2">
    <source>
        <dbReference type="EMBL" id="RLM74812.1"/>
    </source>
</evidence>
<dbReference type="Proteomes" id="UP000275267">
    <property type="component" value="Unassembled WGS sequence"/>
</dbReference>
<protein>
    <submittedName>
        <fullName evidence="2">Uncharacterized protein</fullName>
    </submittedName>
</protein>
<gene>
    <name evidence="2" type="ORF">C2845_PM15G03560</name>
</gene>
<feature type="compositionally biased region" description="Basic residues" evidence="1">
    <location>
        <begin position="189"/>
        <end position="198"/>
    </location>
</feature>